<feature type="compositionally biased region" description="Basic and acidic residues" evidence="5">
    <location>
        <begin position="288"/>
        <end position="300"/>
    </location>
</feature>
<keyword evidence="3" id="KW-0547">Nucleotide-binding</keyword>
<keyword evidence="8" id="KW-1185">Reference proteome</keyword>
<dbReference type="Gene3D" id="3.40.50.300">
    <property type="entry name" value="P-loop containing nucleotide triphosphate hydrolases"/>
    <property type="match status" value="1"/>
</dbReference>
<organism evidence="7 8">
    <name type="scientific">Phytohabitans aurantiacus</name>
    <dbReference type="NCBI Taxonomy" id="3016789"/>
    <lineage>
        <taxon>Bacteria</taxon>
        <taxon>Bacillati</taxon>
        <taxon>Actinomycetota</taxon>
        <taxon>Actinomycetes</taxon>
        <taxon>Micromonosporales</taxon>
        <taxon>Micromonosporaceae</taxon>
    </lineage>
</organism>
<dbReference type="InterPro" id="IPR050319">
    <property type="entry name" value="ABC_transp_ATP-bind"/>
</dbReference>
<dbReference type="InterPro" id="IPR003593">
    <property type="entry name" value="AAA+_ATPase"/>
</dbReference>
<keyword evidence="4" id="KW-0067">ATP-binding</keyword>
<comment type="similarity">
    <text evidence="1">Belongs to the ABC transporter superfamily.</text>
</comment>
<gene>
    <name evidence="7" type="ORF">Pa4123_70680</name>
</gene>
<dbReference type="Pfam" id="PF00005">
    <property type="entry name" value="ABC_tran"/>
    <property type="match status" value="1"/>
</dbReference>
<dbReference type="InterPro" id="IPR027417">
    <property type="entry name" value="P-loop_NTPase"/>
</dbReference>
<dbReference type="PROSITE" id="PS00211">
    <property type="entry name" value="ABC_TRANSPORTER_1"/>
    <property type="match status" value="1"/>
</dbReference>
<comment type="caution">
    <text evidence="7">The sequence shown here is derived from an EMBL/GenBank/DDBJ whole genome shotgun (WGS) entry which is preliminary data.</text>
</comment>
<evidence type="ECO:0000256" key="3">
    <source>
        <dbReference type="ARBA" id="ARBA00022741"/>
    </source>
</evidence>
<name>A0ABQ5R6I4_9ACTN</name>
<evidence type="ECO:0000313" key="8">
    <source>
        <dbReference type="Proteomes" id="UP001144280"/>
    </source>
</evidence>
<dbReference type="PANTHER" id="PTHR43776">
    <property type="entry name" value="TRANSPORT ATP-BINDING PROTEIN"/>
    <property type="match status" value="1"/>
</dbReference>
<dbReference type="InterPro" id="IPR013563">
    <property type="entry name" value="Oligopep_ABC_C"/>
</dbReference>
<sequence length="320" mass="35177">MTDLLSVSDLRKDFGGVRAVDGVSFTVRAGETLGLVGESGCGKSTTARLVTRLLEPTSGTVRFDGHEISRYSERRLRPLRRDLQIVFQDPIASLNPRHTAGTILAAPFKIQGVRPPGGQRAAVADLMARVGLNPEHYNRYPHEFSGGQRQRLGIARALALRPKLVVCDEPVSALDASVQAQVVNLLADLRDEYGLSYLFVAHDMAVVRHLSDRVAVMYLGRIVELADRDTLYAAPRHPYTKALLSAVPVPDPALRERRERVLLRGDPPAPGQAAVGCRFRSRCPRYRDDLDDTQRDRCATEDPQLSDDPSGAVACHFPSP</sequence>
<dbReference type="RefSeq" id="WP_281903099.1">
    <property type="nucleotide sequence ID" value="NZ_BSDI01000049.1"/>
</dbReference>
<dbReference type="EMBL" id="BSDI01000049">
    <property type="protein sequence ID" value="GLI01792.1"/>
    <property type="molecule type" value="Genomic_DNA"/>
</dbReference>
<evidence type="ECO:0000256" key="5">
    <source>
        <dbReference type="SAM" id="MobiDB-lite"/>
    </source>
</evidence>
<evidence type="ECO:0000256" key="4">
    <source>
        <dbReference type="ARBA" id="ARBA00022840"/>
    </source>
</evidence>
<dbReference type="PANTHER" id="PTHR43776:SF7">
    <property type="entry name" value="D,D-DIPEPTIDE TRANSPORT ATP-BINDING PROTEIN DDPF-RELATED"/>
    <property type="match status" value="1"/>
</dbReference>
<dbReference type="CDD" id="cd03257">
    <property type="entry name" value="ABC_NikE_OppD_transporters"/>
    <property type="match status" value="1"/>
</dbReference>
<protein>
    <recommendedName>
        <fullName evidence="6">ABC transporter domain-containing protein</fullName>
    </recommendedName>
</protein>
<reference evidence="7" key="1">
    <citation type="submission" date="2022-12" db="EMBL/GenBank/DDBJ databases">
        <title>New Phytohabitans aurantiacus sp. RD004123 nov., an actinomycete isolated from soil.</title>
        <authorList>
            <person name="Triningsih D.W."/>
            <person name="Harunari E."/>
            <person name="Igarashi Y."/>
        </authorList>
    </citation>
    <scope>NUCLEOTIDE SEQUENCE</scope>
    <source>
        <strain evidence="7">RD004123</strain>
    </source>
</reference>
<feature type="region of interest" description="Disordered" evidence="5">
    <location>
        <begin position="288"/>
        <end position="320"/>
    </location>
</feature>
<evidence type="ECO:0000256" key="1">
    <source>
        <dbReference type="ARBA" id="ARBA00005417"/>
    </source>
</evidence>
<evidence type="ECO:0000313" key="7">
    <source>
        <dbReference type="EMBL" id="GLI01792.1"/>
    </source>
</evidence>
<dbReference type="NCBIfam" id="TIGR01727">
    <property type="entry name" value="oligo_HPY"/>
    <property type="match status" value="1"/>
</dbReference>
<dbReference type="SMART" id="SM00382">
    <property type="entry name" value="AAA"/>
    <property type="match status" value="1"/>
</dbReference>
<keyword evidence="2" id="KW-0813">Transport</keyword>
<dbReference type="Pfam" id="PF08352">
    <property type="entry name" value="oligo_HPY"/>
    <property type="match status" value="1"/>
</dbReference>
<dbReference type="SUPFAM" id="SSF52540">
    <property type="entry name" value="P-loop containing nucleoside triphosphate hydrolases"/>
    <property type="match status" value="1"/>
</dbReference>
<dbReference type="InterPro" id="IPR017871">
    <property type="entry name" value="ABC_transporter-like_CS"/>
</dbReference>
<dbReference type="InterPro" id="IPR003439">
    <property type="entry name" value="ABC_transporter-like_ATP-bd"/>
</dbReference>
<feature type="domain" description="ABC transporter" evidence="6">
    <location>
        <begin position="5"/>
        <end position="244"/>
    </location>
</feature>
<evidence type="ECO:0000256" key="2">
    <source>
        <dbReference type="ARBA" id="ARBA00022448"/>
    </source>
</evidence>
<accession>A0ABQ5R6I4</accession>
<dbReference type="Proteomes" id="UP001144280">
    <property type="component" value="Unassembled WGS sequence"/>
</dbReference>
<evidence type="ECO:0000259" key="6">
    <source>
        <dbReference type="PROSITE" id="PS50893"/>
    </source>
</evidence>
<proteinExistence type="inferred from homology"/>
<dbReference type="PROSITE" id="PS50893">
    <property type="entry name" value="ABC_TRANSPORTER_2"/>
    <property type="match status" value="1"/>
</dbReference>